<dbReference type="Gene3D" id="3.30.40.10">
    <property type="entry name" value="Zinc/RING finger domain, C3HC4 (zinc finger)"/>
    <property type="match status" value="1"/>
</dbReference>
<feature type="domain" description="Ubiquitin-like" evidence="2">
    <location>
        <begin position="107"/>
        <end position="179"/>
    </location>
</feature>
<evidence type="ECO:0000256" key="1">
    <source>
        <dbReference type="PROSITE-ProRule" id="PRU00175"/>
    </source>
</evidence>
<dbReference type="SUPFAM" id="SSF57850">
    <property type="entry name" value="RING/U-box"/>
    <property type="match status" value="1"/>
</dbReference>
<protein>
    <submittedName>
        <fullName evidence="5">Aste57867_24223 protein</fullName>
    </submittedName>
</protein>
<keyword evidence="6" id="KW-1185">Reference proteome</keyword>
<reference evidence="5 6" key="1">
    <citation type="submission" date="2019-03" db="EMBL/GenBank/DDBJ databases">
        <authorList>
            <person name="Gaulin E."/>
            <person name="Dumas B."/>
        </authorList>
    </citation>
    <scope>NUCLEOTIDE SEQUENCE [LARGE SCALE GENOMIC DNA]</scope>
    <source>
        <strain evidence="5">CBS 568.67</strain>
    </source>
</reference>
<dbReference type="PROSITE" id="PS50089">
    <property type="entry name" value="ZF_RING_2"/>
    <property type="match status" value="1"/>
</dbReference>
<dbReference type="Pfam" id="PF00240">
    <property type="entry name" value="ubiquitin"/>
    <property type="match status" value="1"/>
</dbReference>
<dbReference type="CDD" id="cd17039">
    <property type="entry name" value="Ubl_ubiquitin_like"/>
    <property type="match status" value="1"/>
</dbReference>
<dbReference type="InterPro" id="IPR013083">
    <property type="entry name" value="Znf_RING/FYVE/PHD"/>
</dbReference>
<evidence type="ECO:0000313" key="6">
    <source>
        <dbReference type="Proteomes" id="UP000332933"/>
    </source>
</evidence>
<gene>
    <name evidence="5" type="primary">Aste57867_24223</name>
    <name evidence="4" type="ORF">As57867_024148</name>
    <name evidence="5" type="ORF">ASTE57867_24223</name>
</gene>
<reference evidence="4" key="2">
    <citation type="submission" date="2019-06" db="EMBL/GenBank/DDBJ databases">
        <title>Genomics analysis of Aphanomyces spp. identifies a new class of oomycete effector associated with host adaptation.</title>
        <authorList>
            <person name="Gaulin E."/>
        </authorList>
    </citation>
    <scope>NUCLEOTIDE SEQUENCE</scope>
    <source>
        <strain evidence="4">CBS 578.67</strain>
    </source>
</reference>
<dbReference type="SUPFAM" id="SSF54236">
    <property type="entry name" value="Ubiquitin-like"/>
    <property type="match status" value="1"/>
</dbReference>
<dbReference type="InterPro" id="IPR000626">
    <property type="entry name" value="Ubiquitin-like_dom"/>
</dbReference>
<evidence type="ECO:0000259" key="3">
    <source>
        <dbReference type="PROSITE" id="PS50089"/>
    </source>
</evidence>
<dbReference type="SMART" id="SM00184">
    <property type="entry name" value="RING"/>
    <property type="match status" value="1"/>
</dbReference>
<evidence type="ECO:0000313" key="5">
    <source>
        <dbReference type="EMBL" id="VFU00864.1"/>
    </source>
</evidence>
<dbReference type="AlphaFoldDB" id="A0A485LRM1"/>
<dbReference type="Gene3D" id="3.10.20.90">
    <property type="entry name" value="Phosphatidylinositol 3-kinase Catalytic Subunit, Chain A, domain 1"/>
    <property type="match status" value="1"/>
</dbReference>
<dbReference type="SMART" id="SM00213">
    <property type="entry name" value="UBQ"/>
    <property type="match status" value="1"/>
</dbReference>
<evidence type="ECO:0000259" key="2">
    <source>
        <dbReference type="PROSITE" id="PS50053"/>
    </source>
</evidence>
<dbReference type="EMBL" id="CAADRA010007400">
    <property type="protein sequence ID" value="VFU00864.1"/>
    <property type="molecule type" value="Genomic_DNA"/>
</dbReference>
<keyword evidence="1" id="KW-0863">Zinc-finger</keyword>
<evidence type="ECO:0000313" key="4">
    <source>
        <dbReference type="EMBL" id="KAF0683753.1"/>
    </source>
</evidence>
<organism evidence="5 6">
    <name type="scientific">Aphanomyces stellatus</name>
    <dbReference type="NCBI Taxonomy" id="120398"/>
    <lineage>
        <taxon>Eukaryota</taxon>
        <taxon>Sar</taxon>
        <taxon>Stramenopiles</taxon>
        <taxon>Oomycota</taxon>
        <taxon>Saprolegniomycetes</taxon>
        <taxon>Saprolegniales</taxon>
        <taxon>Verrucalvaceae</taxon>
        <taxon>Aphanomyces</taxon>
    </lineage>
</organism>
<proteinExistence type="predicted"/>
<keyword evidence="1" id="KW-0862">Zinc</keyword>
<accession>A0A485LRM1</accession>
<dbReference type="PROSITE" id="PS50053">
    <property type="entry name" value="UBIQUITIN_2"/>
    <property type="match status" value="1"/>
</dbReference>
<dbReference type="OrthoDB" id="428577at2759"/>
<keyword evidence="1" id="KW-0479">Metal-binding</keyword>
<dbReference type="Proteomes" id="UP000332933">
    <property type="component" value="Unassembled WGS sequence"/>
</dbReference>
<dbReference type="InterPro" id="IPR001841">
    <property type="entry name" value="Znf_RING"/>
</dbReference>
<dbReference type="EMBL" id="VJMH01007374">
    <property type="protein sequence ID" value="KAF0683753.1"/>
    <property type="molecule type" value="Genomic_DNA"/>
</dbReference>
<feature type="domain" description="RING-type" evidence="3">
    <location>
        <begin position="327"/>
        <end position="378"/>
    </location>
</feature>
<dbReference type="Pfam" id="PF13639">
    <property type="entry name" value="zf-RING_2"/>
    <property type="match status" value="1"/>
</dbReference>
<dbReference type="GO" id="GO:0008270">
    <property type="term" value="F:zinc ion binding"/>
    <property type="evidence" value="ECO:0007669"/>
    <property type="project" value="UniProtKB-KW"/>
</dbReference>
<sequence length="383" mass="41089">MASALALAQPRAANNMMAVVWVDPATHQAGGTLFLSLSELRVASTAAAVETLLAHKLAAQAPLSSIQRGAGSLKLFGQPLKGAESLGSYLPLLRTSVPRFVFSLRLLPLHVRAPAGQTVLVHVDASKTIAHVKTEIQVALGIPASEQRLLHGGVPLLDAHPIRLAPHATLTLALRLRGGGGGDARAMHGLVFADLANEALLRQLPLAPGPTWLHVCRGLNVEGICENDACEAYGDEVVACHEFNAFNLTAHRACCPSCHTKFVPRTCGFYKCLWRFEGVRHGSGVHLSSEWREASGDLYHLFEASESNLALWLTLLVSVRPCDSHECPVCFEPLATADGEARVTQLKCKHTVHATCMGEWTLICTLQGQPGATCPICRAQIRN</sequence>
<dbReference type="InterPro" id="IPR029071">
    <property type="entry name" value="Ubiquitin-like_domsf"/>
</dbReference>
<name>A0A485LRM1_9STRA</name>